<keyword evidence="5" id="KW-1185">Reference proteome</keyword>
<feature type="region of interest" description="Disordered" evidence="2">
    <location>
        <begin position="1"/>
        <end position="32"/>
    </location>
</feature>
<protein>
    <submittedName>
        <fullName evidence="4">Uroporphyrinogen III methylase HemX</fullName>
    </submittedName>
</protein>
<evidence type="ECO:0000256" key="1">
    <source>
        <dbReference type="SAM" id="Coils"/>
    </source>
</evidence>
<dbReference type="GO" id="GO:0008168">
    <property type="term" value="F:methyltransferase activity"/>
    <property type="evidence" value="ECO:0007669"/>
    <property type="project" value="UniProtKB-KW"/>
</dbReference>
<dbReference type="AlphaFoldDB" id="A0A0W0ZHK8"/>
<sequence>MANGNEEQVQKTKKVAHPTQVEKTKPQNNPTVSKNKCLVTALAFIIALGALGVAAYTLSLNKQLRAQLNQAQTNFSTQLQQLEQKQEQAEEQISAKTNNAQEIQTQLQSKFEQLNKQLQNAMNQKFYQNQDWLLLKARYYLELAQINAHWSNDIDSTIALLQQADQLLKQLNDPKIFDIRQAIAKDVAQMQALPSVDVAGLLSQLDAAQNSVNNLSIPLPISESLPTTEHVTTPANNSSWRSRLQNSMNVLEKLVVIRRHDQEIKPLMSPIFEAILKEKLHLNLQEAQWAVLNNNPSVYQMLLKQAINNLQMNFNKNSPDTTALIKKLTELQQMNVTQKRPALGSALPMLNELIDAKKTPENQSLNSEHGEQGGNQ</sequence>
<dbReference type="PATRIC" id="fig|947033.5.peg.1807"/>
<organism evidence="4 5">
    <name type="scientific">Legionella steelei</name>
    <dbReference type="NCBI Taxonomy" id="947033"/>
    <lineage>
        <taxon>Bacteria</taxon>
        <taxon>Pseudomonadati</taxon>
        <taxon>Pseudomonadota</taxon>
        <taxon>Gammaproteobacteria</taxon>
        <taxon>Legionellales</taxon>
        <taxon>Legionellaceae</taxon>
        <taxon>Legionella</taxon>
    </lineage>
</organism>
<evidence type="ECO:0000313" key="5">
    <source>
        <dbReference type="Proteomes" id="UP000054926"/>
    </source>
</evidence>
<dbReference type="RefSeq" id="WP_058510629.1">
    <property type="nucleotide sequence ID" value="NZ_LNYY01000019.1"/>
</dbReference>
<keyword evidence="1" id="KW-0175">Coiled coil</keyword>
<dbReference type="STRING" id="947033.Lste_1709"/>
<dbReference type="EMBL" id="LNYY01000019">
    <property type="protein sequence ID" value="KTD68551.1"/>
    <property type="molecule type" value="Genomic_DNA"/>
</dbReference>
<keyword evidence="3" id="KW-1133">Transmembrane helix</keyword>
<comment type="caution">
    <text evidence="4">The sequence shown here is derived from an EMBL/GenBank/DDBJ whole genome shotgun (WGS) entry which is preliminary data.</text>
</comment>
<proteinExistence type="predicted"/>
<evidence type="ECO:0000256" key="3">
    <source>
        <dbReference type="SAM" id="Phobius"/>
    </source>
</evidence>
<evidence type="ECO:0000313" key="4">
    <source>
        <dbReference type="EMBL" id="KTD68551.1"/>
    </source>
</evidence>
<dbReference type="PANTHER" id="PTHR38043:SF1">
    <property type="entry name" value="PROTEIN HEMX"/>
    <property type="match status" value="1"/>
</dbReference>
<dbReference type="Pfam" id="PF04375">
    <property type="entry name" value="HemX"/>
    <property type="match status" value="1"/>
</dbReference>
<feature type="coiled-coil region" evidence="1">
    <location>
        <begin position="61"/>
        <end position="124"/>
    </location>
</feature>
<dbReference type="GO" id="GO:0032259">
    <property type="term" value="P:methylation"/>
    <property type="evidence" value="ECO:0007669"/>
    <property type="project" value="UniProtKB-KW"/>
</dbReference>
<keyword evidence="4" id="KW-0489">Methyltransferase</keyword>
<keyword evidence="3" id="KW-0472">Membrane</keyword>
<evidence type="ECO:0000256" key="2">
    <source>
        <dbReference type="SAM" id="MobiDB-lite"/>
    </source>
</evidence>
<reference evidence="4 5" key="1">
    <citation type="submission" date="2015-11" db="EMBL/GenBank/DDBJ databases">
        <title>Genomic analysis of 38 Legionella species identifies large and diverse effector repertoires.</title>
        <authorList>
            <person name="Burstein D."/>
            <person name="Amaro F."/>
            <person name="Zusman T."/>
            <person name="Lifshitz Z."/>
            <person name="Cohen O."/>
            <person name="Gilbert J.A."/>
            <person name="Pupko T."/>
            <person name="Shuman H.A."/>
            <person name="Segal G."/>
        </authorList>
    </citation>
    <scope>NUCLEOTIDE SEQUENCE [LARGE SCALE GENOMIC DNA]</scope>
    <source>
        <strain evidence="4 5">IMVS3376</strain>
    </source>
</reference>
<keyword evidence="4" id="KW-0808">Transferase</keyword>
<dbReference type="OrthoDB" id="5653077at2"/>
<feature type="transmembrane region" description="Helical" evidence="3">
    <location>
        <begin position="38"/>
        <end position="58"/>
    </location>
</feature>
<dbReference type="Proteomes" id="UP000054926">
    <property type="component" value="Unassembled WGS sequence"/>
</dbReference>
<accession>A0A0W0ZHK8</accession>
<dbReference type="InterPro" id="IPR007470">
    <property type="entry name" value="HemX"/>
</dbReference>
<dbReference type="PANTHER" id="PTHR38043">
    <property type="entry name" value="PROTEIN HEMX"/>
    <property type="match status" value="1"/>
</dbReference>
<gene>
    <name evidence="4" type="primary">hemX</name>
    <name evidence="4" type="ORF">Lste_1709</name>
</gene>
<keyword evidence="3" id="KW-0812">Transmembrane</keyword>
<name>A0A0W0ZHK8_9GAMM</name>